<proteinExistence type="predicted"/>
<dbReference type="STRING" id="575540.Isop_1368"/>
<dbReference type="OrthoDB" id="9778554at2"/>
<feature type="compositionally biased region" description="Basic and acidic residues" evidence="3">
    <location>
        <begin position="74"/>
        <end position="93"/>
    </location>
</feature>
<dbReference type="InterPro" id="IPR000897">
    <property type="entry name" value="SRP54_GTPase_dom"/>
</dbReference>
<dbReference type="KEGG" id="ipa:Isop_1368"/>
<protein>
    <recommendedName>
        <fullName evidence="4">SRP54-type proteins GTP-binding domain-containing protein</fullName>
    </recommendedName>
</protein>
<dbReference type="GO" id="GO:0006614">
    <property type="term" value="P:SRP-dependent cotranslational protein targeting to membrane"/>
    <property type="evidence" value="ECO:0007669"/>
    <property type="project" value="InterPro"/>
</dbReference>
<name>E8QXB2_ISOPI</name>
<evidence type="ECO:0000259" key="4">
    <source>
        <dbReference type="SMART" id="SM00962"/>
    </source>
</evidence>
<dbReference type="InParanoid" id="E8QXB2"/>
<keyword evidence="6" id="KW-1185">Reference proteome</keyword>
<dbReference type="RefSeq" id="WP_013564241.1">
    <property type="nucleotide sequence ID" value="NC_014962.1"/>
</dbReference>
<reference evidence="5 6" key="2">
    <citation type="journal article" date="2011" name="Stand. Genomic Sci.">
        <title>Complete genome sequence of Isosphaera pallida type strain (IS1B).</title>
        <authorList>
            <consortium name="US DOE Joint Genome Institute (JGI-PGF)"/>
            <person name="Goker M."/>
            <person name="Cleland D."/>
            <person name="Saunders E."/>
            <person name="Lapidus A."/>
            <person name="Nolan M."/>
            <person name="Lucas S."/>
            <person name="Hammon N."/>
            <person name="Deshpande S."/>
            <person name="Cheng J.F."/>
            <person name="Tapia R."/>
            <person name="Han C."/>
            <person name="Goodwin L."/>
            <person name="Pitluck S."/>
            <person name="Liolios K."/>
            <person name="Pagani I."/>
            <person name="Ivanova N."/>
            <person name="Mavromatis K."/>
            <person name="Pati A."/>
            <person name="Chen A."/>
            <person name="Palaniappan K."/>
            <person name="Land M."/>
            <person name="Hauser L."/>
            <person name="Chang Y.J."/>
            <person name="Jeffries C.D."/>
            <person name="Detter J.C."/>
            <person name="Beck B."/>
            <person name="Woyke T."/>
            <person name="Bristow J."/>
            <person name="Eisen J.A."/>
            <person name="Markowitz V."/>
            <person name="Hugenholtz P."/>
            <person name="Kyrpides N.C."/>
            <person name="Klenk H.P."/>
        </authorList>
    </citation>
    <scope>NUCLEOTIDE SEQUENCE [LARGE SCALE GENOMIC DNA]</scope>
    <source>
        <strain evidence="6">ATCC 43644 / DSM 9630 / IS1B</strain>
    </source>
</reference>
<evidence type="ECO:0000256" key="2">
    <source>
        <dbReference type="ARBA" id="ARBA00023134"/>
    </source>
</evidence>
<feature type="domain" description="SRP54-type proteins GTP-binding" evidence="4">
    <location>
        <begin position="170"/>
        <end position="363"/>
    </location>
</feature>
<evidence type="ECO:0000313" key="6">
    <source>
        <dbReference type="Proteomes" id="UP000008631"/>
    </source>
</evidence>
<dbReference type="Gene3D" id="3.40.50.300">
    <property type="entry name" value="P-loop containing nucleotide triphosphate hydrolases"/>
    <property type="match status" value="1"/>
</dbReference>
<dbReference type="GO" id="GO:0005525">
    <property type="term" value="F:GTP binding"/>
    <property type="evidence" value="ECO:0007669"/>
    <property type="project" value="UniProtKB-KW"/>
</dbReference>
<dbReference type="Proteomes" id="UP000008631">
    <property type="component" value="Chromosome"/>
</dbReference>
<accession>E8QXB2</accession>
<dbReference type="InterPro" id="IPR027417">
    <property type="entry name" value="P-loop_NTPase"/>
</dbReference>
<evidence type="ECO:0000313" key="5">
    <source>
        <dbReference type="EMBL" id="ADV61953.1"/>
    </source>
</evidence>
<dbReference type="SMART" id="SM00962">
    <property type="entry name" value="SRP54"/>
    <property type="match status" value="1"/>
</dbReference>
<evidence type="ECO:0000256" key="1">
    <source>
        <dbReference type="ARBA" id="ARBA00022741"/>
    </source>
</evidence>
<dbReference type="EMBL" id="CP002353">
    <property type="protein sequence ID" value="ADV61953.1"/>
    <property type="molecule type" value="Genomic_DNA"/>
</dbReference>
<keyword evidence="2" id="KW-0342">GTP-binding</keyword>
<dbReference type="SUPFAM" id="SSF52540">
    <property type="entry name" value="P-loop containing nucleoside triphosphate hydrolases"/>
    <property type="match status" value="1"/>
</dbReference>
<reference key="1">
    <citation type="submission" date="2010-11" db="EMBL/GenBank/DDBJ databases">
        <title>The complete sequence of chromosome of Isophaera pallida ATCC 43644.</title>
        <authorList>
            <consortium name="US DOE Joint Genome Institute (JGI-PGF)"/>
            <person name="Lucas S."/>
            <person name="Copeland A."/>
            <person name="Lapidus A."/>
            <person name="Bruce D."/>
            <person name="Goodwin L."/>
            <person name="Pitluck S."/>
            <person name="Kyrpides N."/>
            <person name="Mavromatis K."/>
            <person name="Pagani I."/>
            <person name="Ivanova N."/>
            <person name="Saunders E."/>
            <person name="Brettin T."/>
            <person name="Detter J.C."/>
            <person name="Han C."/>
            <person name="Tapia R."/>
            <person name="Land M."/>
            <person name="Hauser L."/>
            <person name="Markowitz V."/>
            <person name="Cheng J.-F."/>
            <person name="Hugenholtz P."/>
            <person name="Woyke T."/>
            <person name="Wu D."/>
            <person name="Eisen J.A."/>
        </authorList>
    </citation>
    <scope>NUCLEOTIDE SEQUENCE</scope>
    <source>
        <strain>ATCC 43644</strain>
    </source>
</reference>
<feature type="region of interest" description="Disordered" evidence="3">
    <location>
        <begin position="65"/>
        <end position="101"/>
    </location>
</feature>
<sequence>MGSRTFRGETLQDALDRARAALGEGAVVLEARQSPPGMEVESSWVAGSSGPRTWFEVRVDAGGVHTPIPSAQERVGDVSKDGRRGFARDEGGKDSNGLESIPPQALTLWKRLVADDAPPERAWELVAATFRTAPGPPESLEQARNWLWEELTRRIVVAPQPDAPPEGEPARLVALTGPSGGGKTTAAIRLATELALRRGRQVGLAAIDDSDRARRGLADLFDLPLARARDLDELAAAVERLRLLGLRVIVLDLPPTGPADEEDLSRLSRALRQCLGDGASSGLETHVVVSASSSPSFLADTVRAHRERLGASRVILGKLDEPTRPANLLAILDQPLGFVQTGPPGKGGLGRPSPRALARLILGWPPGSQSDWEPSQAIRPDDL</sequence>
<evidence type="ECO:0000256" key="3">
    <source>
        <dbReference type="SAM" id="MobiDB-lite"/>
    </source>
</evidence>
<dbReference type="eggNOG" id="COG1419">
    <property type="taxonomic scope" value="Bacteria"/>
</dbReference>
<organism evidence="5 6">
    <name type="scientific">Isosphaera pallida (strain ATCC 43644 / DSM 9630 / IS1B)</name>
    <dbReference type="NCBI Taxonomy" id="575540"/>
    <lineage>
        <taxon>Bacteria</taxon>
        <taxon>Pseudomonadati</taxon>
        <taxon>Planctomycetota</taxon>
        <taxon>Planctomycetia</taxon>
        <taxon>Isosphaerales</taxon>
        <taxon>Isosphaeraceae</taxon>
        <taxon>Isosphaera</taxon>
    </lineage>
</organism>
<keyword evidence="1" id="KW-0547">Nucleotide-binding</keyword>
<gene>
    <name evidence="5" type="ordered locus">Isop_1368</name>
</gene>
<dbReference type="HOGENOM" id="CLU_721160_0_0_0"/>
<dbReference type="AlphaFoldDB" id="E8QXB2"/>